<evidence type="ECO:0000256" key="5">
    <source>
        <dbReference type="ARBA" id="ARBA00022679"/>
    </source>
</evidence>
<keyword evidence="12" id="KW-1185">Reference proteome</keyword>
<dbReference type="EMBL" id="MU006105">
    <property type="protein sequence ID" value="KAF2836068.1"/>
    <property type="molecule type" value="Genomic_DNA"/>
</dbReference>
<feature type="region of interest" description="Disordered" evidence="10">
    <location>
        <begin position="237"/>
        <end position="266"/>
    </location>
</feature>
<dbReference type="Proteomes" id="UP000799429">
    <property type="component" value="Unassembled WGS sequence"/>
</dbReference>
<dbReference type="Gene3D" id="1.10.10.2150">
    <property type="entry name" value="Ribosomal RNA-processing protein 8, N-terminal domain"/>
    <property type="match status" value="1"/>
</dbReference>
<proteinExistence type="inferred from homology"/>
<dbReference type="PANTHER" id="PTHR12787">
    <property type="entry name" value="RIBOSOMAL RNA-PROCESSING PROTEIN 8"/>
    <property type="match status" value="1"/>
</dbReference>
<evidence type="ECO:0000256" key="6">
    <source>
        <dbReference type="ARBA" id="ARBA00022691"/>
    </source>
</evidence>
<dbReference type="AlphaFoldDB" id="A0A9P4VLY7"/>
<feature type="region of interest" description="Disordered" evidence="10">
    <location>
        <begin position="1"/>
        <end position="159"/>
    </location>
</feature>
<evidence type="ECO:0000313" key="12">
    <source>
        <dbReference type="Proteomes" id="UP000799429"/>
    </source>
</evidence>
<evidence type="ECO:0000256" key="4">
    <source>
        <dbReference type="ARBA" id="ARBA00022603"/>
    </source>
</evidence>
<feature type="compositionally biased region" description="Basic and acidic residues" evidence="10">
    <location>
        <begin position="127"/>
        <end position="136"/>
    </location>
</feature>
<gene>
    <name evidence="11" type="ORF">M501DRAFT_997299</name>
</gene>
<dbReference type="EC" id="2.1.1.-" evidence="9"/>
<dbReference type="InterPro" id="IPR029063">
    <property type="entry name" value="SAM-dependent_MTases_sf"/>
</dbReference>
<feature type="compositionally biased region" description="Polar residues" evidence="10">
    <location>
        <begin position="149"/>
        <end position="159"/>
    </location>
</feature>
<feature type="non-terminal residue" evidence="11">
    <location>
        <position position="515"/>
    </location>
</feature>
<feature type="compositionally biased region" description="Polar residues" evidence="10">
    <location>
        <begin position="7"/>
        <end position="30"/>
    </location>
</feature>
<evidence type="ECO:0000256" key="2">
    <source>
        <dbReference type="ARBA" id="ARBA00006301"/>
    </source>
</evidence>
<dbReference type="InterPro" id="IPR042036">
    <property type="entry name" value="RRP8_N"/>
</dbReference>
<dbReference type="CDD" id="cd02440">
    <property type="entry name" value="AdoMet_MTases"/>
    <property type="match status" value="1"/>
</dbReference>
<evidence type="ECO:0000256" key="10">
    <source>
        <dbReference type="SAM" id="MobiDB-lite"/>
    </source>
</evidence>
<keyword evidence="7 9" id="KW-0539">Nucleus</keyword>
<name>A0A9P4VLY7_9PEZI</name>
<keyword evidence="5 9" id="KW-0808">Transferase</keyword>
<comment type="subcellular location">
    <subcellularLocation>
        <location evidence="1 9">Nucleus</location>
        <location evidence="1 9">Nucleolus</location>
    </subcellularLocation>
</comment>
<dbReference type="FunFam" id="1.10.10.2150:FF:000001">
    <property type="entry name" value="Ribosomal RNA-processing protein 8"/>
    <property type="match status" value="1"/>
</dbReference>
<dbReference type="InterPro" id="IPR007823">
    <property type="entry name" value="RRP8"/>
</dbReference>
<comment type="caution">
    <text evidence="11">The sequence shown here is derived from an EMBL/GenBank/DDBJ whole genome shotgun (WGS) entry which is preliminary data.</text>
</comment>
<evidence type="ECO:0000256" key="9">
    <source>
        <dbReference type="RuleBase" id="RU365074"/>
    </source>
</evidence>
<sequence length="515" mass="57240">MFAVQGWNISASLQTQTDVSSTVLASNSHENGAPPTKKRKRDHKKSNESSITGDNIADLWQKHFEGGNDGWNKAAKQKMKKKNKALAGNQSAEGSGTEPTEEAEQLQPVSNGNTTKTKKKRQKKNYAAKEVEDTIVKMRTPKVPKNGPAKSQTPSTTLTPLQASMRSKLAAARFRHLNEELYTKPSTESLALFSESPEMFDDYHTGFQQQVGVWPENPVDGYIKDVLERGRVKTLSQKARFKKEKKGQAPAPESNGEPSIGNARPLPRTQGTCTLADLGCGTAGLSTALQPHLSQFNSKIHSFDLAASSPLVTIADISNLPLPDGSVDIAIFCLALMGTNWIDFVEEAWRVLRWKGELWVAEIKSRFGRVEKGKKGVVEHSVGNRQRKGMPSKKRIAEQEEKANDEVLAVEVDEVDDRRSRLKTDVSTFVEILRKRGFVLDERAGNAVDLSNKMFVKMSFVKGASPVKGKNVPTRREDEGRVAWKSKRKLRFLDDAKHEEEEDETKALKPCVYKV</sequence>
<keyword evidence="6 9" id="KW-0949">S-adenosyl-L-methionine</keyword>
<dbReference type="Gene3D" id="3.40.50.150">
    <property type="entry name" value="Vaccinia Virus protein VP39"/>
    <property type="match status" value="1"/>
</dbReference>
<comment type="function">
    <text evidence="9">S-adenosyl-L-methionine-dependent methyltransferase that specifically methylates the N(1) position of adenine in helix 25.1 in 25S rRNA. Required both for ribosomal 40S and 60S subunits biogenesis. Required for efficient pre-rRNA cleavage at site A2.</text>
</comment>
<dbReference type="GO" id="GO:0016433">
    <property type="term" value="F:rRNA (adenine) methyltransferase activity"/>
    <property type="evidence" value="ECO:0007669"/>
    <property type="project" value="TreeGrafter"/>
</dbReference>
<dbReference type="PANTHER" id="PTHR12787:SF0">
    <property type="entry name" value="RIBOSOMAL RNA-PROCESSING PROTEIN 8"/>
    <property type="match status" value="1"/>
</dbReference>
<evidence type="ECO:0000256" key="8">
    <source>
        <dbReference type="ARBA" id="ARBA00076672"/>
    </source>
</evidence>
<reference evidence="11" key="1">
    <citation type="journal article" date="2020" name="Stud. Mycol.">
        <title>101 Dothideomycetes genomes: a test case for predicting lifestyles and emergence of pathogens.</title>
        <authorList>
            <person name="Haridas S."/>
            <person name="Albert R."/>
            <person name="Binder M."/>
            <person name="Bloem J."/>
            <person name="Labutti K."/>
            <person name="Salamov A."/>
            <person name="Andreopoulos B."/>
            <person name="Baker S."/>
            <person name="Barry K."/>
            <person name="Bills G."/>
            <person name="Bluhm B."/>
            <person name="Cannon C."/>
            <person name="Castanera R."/>
            <person name="Culley D."/>
            <person name="Daum C."/>
            <person name="Ezra D."/>
            <person name="Gonzalez J."/>
            <person name="Henrissat B."/>
            <person name="Kuo A."/>
            <person name="Liang C."/>
            <person name="Lipzen A."/>
            <person name="Lutzoni F."/>
            <person name="Magnuson J."/>
            <person name="Mondo S."/>
            <person name="Nolan M."/>
            <person name="Ohm R."/>
            <person name="Pangilinan J."/>
            <person name="Park H.-J."/>
            <person name="Ramirez L."/>
            <person name="Alfaro M."/>
            <person name="Sun H."/>
            <person name="Tritt A."/>
            <person name="Yoshinaga Y."/>
            <person name="Zwiers L.-H."/>
            <person name="Turgeon B."/>
            <person name="Goodwin S."/>
            <person name="Spatafora J."/>
            <person name="Crous P."/>
            <person name="Grigoriev I."/>
        </authorList>
    </citation>
    <scope>NUCLEOTIDE SEQUENCE</scope>
    <source>
        <strain evidence="11">CBS 101060</strain>
    </source>
</reference>
<keyword evidence="4 9" id="KW-0489">Methyltransferase</keyword>
<dbReference type="Pfam" id="PF05148">
    <property type="entry name" value="Methyltransf_8"/>
    <property type="match status" value="1"/>
</dbReference>
<comment type="similarity">
    <text evidence="2 9">Belongs to the methyltransferase superfamily. RRP8 family.</text>
</comment>
<keyword evidence="3 9" id="KW-0698">rRNA processing</keyword>
<evidence type="ECO:0000256" key="7">
    <source>
        <dbReference type="ARBA" id="ARBA00023242"/>
    </source>
</evidence>
<feature type="compositionally biased region" description="Basic residues" evidence="10">
    <location>
        <begin position="75"/>
        <end position="84"/>
    </location>
</feature>
<dbReference type="OrthoDB" id="10258825at2759"/>
<evidence type="ECO:0000256" key="1">
    <source>
        <dbReference type="ARBA" id="ARBA00004604"/>
    </source>
</evidence>
<accession>A0A9P4VLY7</accession>
<evidence type="ECO:0000313" key="11">
    <source>
        <dbReference type="EMBL" id="KAF2836068.1"/>
    </source>
</evidence>
<dbReference type="GO" id="GO:0042273">
    <property type="term" value="P:ribosomal large subunit biogenesis"/>
    <property type="evidence" value="ECO:0007669"/>
    <property type="project" value="TreeGrafter"/>
</dbReference>
<feature type="compositionally biased region" description="Polar residues" evidence="10">
    <location>
        <begin position="88"/>
        <end position="98"/>
    </location>
</feature>
<evidence type="ECO:0000256" key="3">
    <source>
        <dbReference type="ARBA" id="ARBA00022552"/>
    </source>
</evidence>
<protein>
    <recommendedName>
        <fullName evidence="8 9">Ribosomal RNA-processing protein 8</fullName>
        <ecNumber evidence="9">2.1.1.-</ecNumber>
    </recommendedName>
</protein>
<dbReference type="GO" id="GO:0005730">
    <property type="term" value="C:nucleolus"/>
    <property type="evidence" value="ECO:0007669"/>
    <property type="project" value="UniProtKB-SubCell"/>
</dbReference>
<dbReference type="SUPFAM" id="SSF53335">
    <property type="entry name" value="S-adenosyl-L-methionine-dependent methyltransferases"/>
    <property type="match status" value="1"/>
</dbReference>
<organism evidence="11 12">
    <name type="scientific">Patellaria atrata CBS 101060</name>
    <dbReference type="NCBI Taxonomy" id="1346257"/>
    <lineage>
        <taxon>Eukaryota</taxon>
        <taxon>Fungi</taxon>
        <taxon>Dikarya</taxon>
        <taxon>Ascomycota</taxon>
        <taxon>Pezizomycotina</taxon>
        <taxon>Dothideomycetes</taxon>
        <taxon>Dothideomycetes incertae sedis</taxon>
        <taxon>Patellariales</taxon>
        <taxon>Patellariaceae</taxon>
        <taxon>Patellaria</taxon>
    </lineage>
</organism>
<feature type="compositionally biased region" description="Basic residues" evidence="10">
    <location>
        <begin position="116"/>
        <end position="126"/>
    </location>
</feature>